<proteinExistence type="predicted"/>
<dbReference type="SUPFAM" id="SSF52047">
    <property type="entry name" value="RNI-like"/>
    <property type="match status" value="1"/>
</dbReference>
<dbReference type="InterPro" id="IPR055414">
    <property type="entry name" value="LRR_R13L4/SHOC2-like"/>
</dbReference>
<name>A0AAV1BXK2_OLDCO</name>
<dbReference type="InterPro" id="IPR032675">
    <property type="entry name" value="LRR_dom_sf"/>
</dbReference>
<reference evidence="3" key="1">
    <citation type="submission" date="2023-03" db="EMBL/GenBank/DDBJ databases">
        <authorList>
            <person name="Julca I."/>
        </authorList>
    </citation>
    <scope>NUCLEOTIDE SEQUENCE</scope>
</reference>
<dbReference type="Proteomes" id="UP001161247">
    <property type="component" value="Chromosome 1"/>
</dbReference>
<evidence type="ECO:0000259" key="2">
    <source>
        <dbReference type="Pfam" id="PF23598"/>
    </source>
</evidence>
<accession>A0AAV1BXK2</accession>
<gene>
    <name evidence="3" type="ORF">OLC1_LOCUS726</name>
</gene>
<keyword evidence="4" id="KW-1185">Reference proteome</keyword>
<dbReference type="EMBL" id="OX459118">
    <property type="protein sequence ID" value="CAI9088069.1"/>
    <property type="molecule type" value="Genomic_DNA"/>
</dbReference>
<evidence type="ECO:0000313" key="3">
    <source>
        <dbReference type="EMBL" id="CAI9088069.1"/>
    </source>
</evidence>
<feature type="domain" description="Disease resistance R13L4/SHOC-2-like LRR" evidence="2">
    <location>
        <begin position="141"/>
        <end position="323"/>
    </location>
</feature>
<evidence type="ECO:0000256" key="1">
    <source>
        <dbReference type="ARBA" id="ARBA00022737"/>
    </source>
</evidence>
<protein>
    <submittedName>
        <fullName evidence="3">OLC1v1022303C1</fullName>
    </submittedName>
</protein>
<keyword evidence="1" id="KW-0677">Repeat</keyword>
<dbReference type="Gene3D" id="3.80.10.10">
    <property type="entry name" value="Ribonuclease Inhibitor"/>
    <property type="match status" value="1"/>
</dbReference>
<sequence>MAEAVIAVAAQTLRVLVTEKAILLSGVTDEVEEIVFGERGSSITAENQWWGRQTYNHQTDQHFVGMEEDVKKLVSLVVDNHNQCHRRHSAGEDPKLEDVGKRNGMQMRGSTISSICAWRDFERQEFFNRLAKVTKHRYLLTLVEMKQLRHLYLYGTAKRYTENGKLRFHGLTELETFVGLNSATDGVSNLSQLSKLWILRARIYDKDSLKVVIYHLNEKGQELKEVVLLIYVSDLVGSDEGAVLFRKSLMCGNLHQLRIGVEMNKFPEYEPQMLQNLVNLRLENNKMEEDPMRTLEMLPHLQHLLLESDAYLGKDMACHAGGFWSSGIFSL</sequence>
<dbReference type="Pfam" id="PF23598">
    <property type="entry name" value="LRR_14"/>
    <property type="match status" value="1"/>
</dbReference>
<organism evidence="3 4">
    <name type="scientific">Oldenlandia corymbosa var. corymbosa</name>
    <dbReference type="NCBI Taxonomy" id="529605"/>
    <lineage>
        <taxon>Eukaryota</taxon>
        <taxon>Viridiplantae</taxon>
        <taxon>Streptophyta</taxon>
        <taxon>Embryophyta</taxon>
        <taxon>Tracheophyta</taxon>
        <taxon>Spermatophyta</taxon>
        <taxon>Magnoliopsida</taxon>
        <taxon>eudicotyledons</taxon>
        <taxon>Gunneridae</taxon>
        <taxon>Pentapetalae</taxon>
        <taxon>asterids</taxon>
        <taxon>lamiids</taxon>
        <taxon>Gentianales</taxon>
        <taxon>Rubiaceae</taxon>
        <taxon>Rubioideae</taxon>
        <taxon>Spermacoceae</taxon>
        <taxon>Hedyotis-Oldenlandia complex</taxon>
        <taxon>Oldenlandia</taxon>
    </lineage>
</organism>
<evidence type="ECO:0000313" key="4">
    <source>
        <dbReference type="Proteomes" id="UP001161247"/>
    </source>
</evidence>
<dbReference type="AlphaFoldDB" id="A0AAV1BXK2"/>